<feature type="chain" id="PRO_5008518640" description="Curlin" evidence="3">
    <location>
        <begin position="26"/>
        <end position="142"/>
    </location>
</feature>
<name>A0A1B1ADW6_9PROT</name>
<evidence type="ECO:0000256" key="2">
    <source>
        <dbReference type="ARBA" id="ARBA00022729"/>
    </source>
</evidence>
<gene>
    <name evidence="4" type="ORF">ATE48_01800</name>
</gene>
<sequence length="142" mass="14389">MKRPSLTIPALALCFAALLAGAASAQGMGSRNIYNAAIVNQSGTGHAAAVVQAGQGNSAALGQAGARNAGAITQNGNNNAACLYQHGRDLTGSIDQYGDGATTAYIQTRSGLRPVPMAVCVAQVAGANPRDIALSQRTRPRR</sequence>
<comment type="similarity">
    <text evidence="1">Belongs to the CsgA/CsgB family.</text>
</comment>
<dbReference type="Proteomes" id="UP000092498">
    <property type="component" value="Chromosome"/>
</dbReference>
<dbReference type="OrthoDB" id="7907227at2"/>
<dbReference type="InParanoid" id="A0A1B1ADW6"/>
<dbReference type="KEGG" id="cbot:ATE48_01800"/>
<proteinExistence type="inferred from homology"/>
<dbReference type="RefSeq" id="WP_066767248.1">
    <property type="nucleotide sequence ID" value="NZ_CP013244.1"/>
</dbReference>
<evidence type="ECO:0000256" key="3">
    <source>
        <dbReference type="SAM" id="SignalP"/>
    </source>
</evidence>
<organism evidence="4 5">
    <name type="scientific">Candidatus Viadribacter manganicus</name>
    <dbReference type="NCBI Taxonomy" id="1759059"/>
    <lineage>
        <taxon>Bacteria</taxon>
        <taxon>Pseudomonadati</taxon>
        <taxon>Pseudomonadota</taxon>
        <taxon>Alphaproteobacteria</taxon>
        <taxon>Hyphomonadales</taxon>
        <taxon>Hyphomonadaceae</taxon>
        <taxon>Candidatus Viadribacter</taxon>
    </lineage>
</organism>
<dbReference type="AlphaFoldDB" id="A0A1B1ADW6"/>
<dbReference type="Pfam" id="PF07012">
    <property type="entry name" value="Curlin_rpt"/>
    <property type="match status" value="1"/>
</dbReference>
<evidence type="ECO:0000313" key="4">
    <source>
        <dbReference type="EMBL" id="ANP44744.1"/>
    </source>
</evidence>
<dbReference type="InterPro" id="IPR009742">
    <property type="entry name" value="Curlin_rpt"/>
</dbReference>
<dbReference type="GO" id="GO:0007155">
    <property type="term" value="P:cell adhesion"/>
    <property type="evidence" value="ECO:0007669"/>
    <property type="project" value="InterPro"/>
</dbReference>
<reference evidence="4 5" key="1">
    <citation type="submission" date="2015-11" db="EMBL/GenBank/DDBJ databases">
        <title>Whole-Genome Sequence of Candidatus Oderbacter manganicum from the National Park Lower Oder Valley, Germany.</title>
        <authorList>
            <person name="Braun B."/>
            <person name="Liere K."/>
            <person name="Szewzyk U."/>
        </authorList>
    </citation>
    <scope>NUCLEOTIDE SEQUENCE [LARGE SCALE GENOMIC DNA]</scope>
    <source>
        <strain evidence="4 5">OTSz_A_272</strain>
    </source>
</reference>
<dbReference type="EMBL" id="CP013244">
    <property type="protein sequence ID" value="ANP44744.1"/>
    <property type="molecule type" value="Genomic_DNA"/>
</dbReference>
<evidence type="ECO:0008006" key="6">
    <source>
        <dbReference type="Google" id="ProtNLM"/>
    </source>
</evidence>
<dbReference type="STRING" id="1759059.ATE48_01800"/>
<dbReference type="GO" id="GO:0009289">
    <property type="term" value="C:pilus"/>
    <property type="evidence" value="ECO:0007669"/>
    <property type="project" value="InterPro"/>
</dbReference>
<feature type="signal peptide" evidence="3">
    <location>
        <begin position="1"/>
        <end position="25"/>
    </location>
</feature>
<evidence type="ECO:0000313" key="5">
    <source>
        <dbReference type="Proteomes" id="UP000092498"/>
    </source>
</evidence>
<protein>
    <recommendedName>
        <fullName evidence="6">Curlin</fullName>
    </recommendedName>
</protein>
<accession>A0A1B1ADW6</accession>
<keyword evidence="5" id="KW-1185">Reference proteome</keyword>
<evidence type="ECO:0000256" key="1">
    <source>
        <dbReference type="ARBA" id="ARBA00009766"/>
    </source>
</evidence>
<keyword evidence="2 3" id="KW-0732">Signal</keyword>